<evidence type="ECO:0000313" key="1">
    <source>
        <dbReference type="EMBL" id="MFB2893415.1"/>
    </source>
</evidence>
<dbReference type="Proteomes" id="UP001576784">
    <property type="component" value="Unassembled WGS sequence"/>
</dbReference>
<proteinExistence type="predicted"/>
<keyword evidence="2" id="KW-1185">Reference proteome</keyword>
<protein>
    <recommendedName>
        <fullName evidence="3">ApeA N-terminal domain-containing protein</fullName>
    </recommendedName>
</protein>
<accession>A0ABV4XNZ1</accession>
<name>A0ABV4XNZ1_9CYAN</name>
<dbReference type="RefSeq" id="WP_413263076.1">
    <property type="nucleotide sequence ID" value="NZ_JBHFNR010000075.1"/>
</dbReference>
<evidence type="ECO:0008006" key="3">
    <source>
        <dbReference type="Google" id="ProtNLM"/>
    </source>
</evidence>
<organism evidence="1 2">
    <name type="scientific">Floridaenema flaviceps BLCC-F50</name>
    <dbReference type="NCBI Taxonomy" id="3153642"/>
    <lineage>
        <taxon>Bacteria</taxon>
        <taxon>Bacillati</taxon>
        <taxon>Cyanobacteriota</taxon>
        <taxon>Cyanophyceae</taxon>
        <taxon>Oscillatoriophycideae</taxon>
        <taxon>Aerosakkonematales</taxon>
        <taxon>Aerosakkonemataceae</taxon>
        <taxon>Floridanema</taxon>
        <taxon>Floridanema flaviceps</taxon>
    </lineage>
</organism>
<sequence length="355" mass="41516">MSRNMIKANEYIFEVLANFGQKSKEATPVSDTTKRCIKTNNEEQEWLKEIKIIKKQLIVPNFQTASFEFNTQKYFVAVGWQSKEIVDSDKVLQFVEPNAGIVTALLFELKIPLSRKASPLEITNIMVYGSDNEVIKYEFSEIIHFFEPFSVYRIQEDYPFIENDIDLIRLSGFYTLKNSQLITLNFSGETLDKFEQIFFEGAKTIPYENLLFSLFSVSWKYSFLDIYRCIERLFSISFLEDFHKKLQITDPLLKFSADVETYIGWKPKENEAVNKIIDGSPEEAHCLLQEIKRCIDGTGEGKCGELVYKIRNSIVHFRPATQCMDLDDKNWDILIRASLYIVEHWYNQYNEQLSI</sequence>
<evidence type="ECO:0000313" key="2">
    <source>
        <dbReference type="Proteomes" id="UP001576784"/>
    </source>
</evidence>
<comment type="caution">
    <text evidence="1">The sequence shown here is derived from an EMBL/GenBank/DDBJ whole genome shotgun (WGS) entry which is preliminary data.</text>
</comment>
<dbReference type="EMBL" id="JBHFNR010000075">
    <property type="protein sequence ID" value="MFB2893415.1"/>
    <property type="molecule type" value="Genomic_DNA"/>
</dbReference>
<reference evidence="1 2" key="1">
    <citation type="submission" date="2024-09" db="EMBL/GenBank/DDBJ databases">
        <title>Floridaenema gen nov. (Aerosakkonemataceae, Aerosakkonematales ord. nov., Cyanobacteria) from benthic tropical and subtropical fresh waters, with the description of four new species.</title>
        <authorList>
            <person name="Moretto J.A."/>
            <person name="Berthold D.E."/>
            <person name="Lefler F.W."/>
            <person name="Huang I.-S."/>
            <person name="Laughinghouse H. IV."/>
        </authorList>
    </citation>
    <scope>NUCLEOTIDE SEQUENCE [LARGE SCALE GENOMIC DNA]</scope>
    <source>
        <strain evidence="1 2">BLCC-F50</strain>
    </source>
</reference>
<gene>
    <name evidence="1" type="ORF">ACE1CI_10920</name>
</gene>